<dbReference type="Proteomes" id="UP001066276">
    <property type="component" value="Chromosome 1_2"/>
</dbReference>
<evidence type="ECO:0000313" key="1">
    <source>
        <dbReference type="EMBL" id="KAJ1205236.1"/>
    </source>
</evidence>
<dbReference type="EMBL" id="JANPWB010000002">
    <property type="protein sequence ID" value="KAJ1205236.1"/>
    <property type="molecule type" value="Genomic_DNA"/>
</dbReference>
<gene>
    <name evidence="1" type="ORF">NDU88_000671</name>
</gene>
<evidence type="ECO:0000313" key="2">
    <source>
        <dbReference type="Proteomes" id="UP001066276"/>
    </source>
</evidence>
<proteinExistence type="predicted"/>
<dbReference type="AlphaFoldDB" id="A0AAV7VWV7"/>
<protein>
    <submittedName>
        <fullName evidence="1">Uncharacterized protein</fullName>
    </submittedName>
</protein>
<name>A0AAV7VWV7_PLEWA</name>
<dbReference type="Gene3D" id="3.20.20.80">
    <property type="entry name" value="Glycosidases"/>
    <property type="match status" value="1"/>
</dbReference>
<sequence>PPLPHNKAEMYDNGRDQQINLAYISSVPHSGILQVRVHWLLDLITIGLQSTRQQSCLVCKRHQNIDLGMHSACCLPLAL</sequence>
<accession>A0AAV7VWV7</accession>
<feature type="non-terminal residue" evidence="1">
    <location>
        <position position="79"/>
    </location>
</feature>
<feature type="non-terminal residue" evidence="1">
    <location>
        <position position="1"/>
    </location>
</feature>
<keyword evidence="2" id="KW-1185">Reference proteome</keyword>
<comment type="caution">
    <text evidence="1">The sequence shown here is derived from an EMBL/GenBank/DDBJ whole genome shotgun (WGS) entry which is preliminary data.</text>
</comment>
<reference evidence="1" key="1">
    <citation type="journal article" date="2022" name="bioRxiv">
        <title>Sequencing and chromosome-scale assembly of the giantPleurodeles waltlgenome.</title>
        <authorList>
            <person name="Brown T."/>
            <person name="Elewa A."/>
            <person name="Iarovenko S."/>
            <person name="Subramanian E."/>
            <person name="Araus A.J."/>
            <person name="Petzold A."/>
            <person name="Susuki M."/>
            <person name="Suzuki K.-i.T."/>
            <person name="Hayashi T."/>
            <person name="Toyoda A."/>
            <person name="Oliveira C."/>
            <person name="Osipova E."/>
            <person name="Leigh N.D."/>
            <person name="Simon A."/>
            <person name="Yun M.H."/>
        </authorList>
    </citation>
    <scope>NUCLEOTIDE SEQUENCE</scope>
    <source>
        <strain evidence="1">20211129_DDA</strain>
        <tissue evidence="1">Liver</tissue>
    </source>
</reference>
<organism evidence="1 2">
    <name type="scientific">Pleurodeles waltl</name>
    <name type="common">Iberian ribbed newt</name>
    <dbReference type="NCBI Taxonomy" id="8319"/>
    <lineage>
        <taxon>Eukaryota</taxon>
        <taxon>Metazoa</taxon>
        <taxon>Chordata</taxon>
        <taxon>Craniata</taxon>
        <taxon>Vertebrata</taxon>
        <taxon>Euteleostomi</taxon>
        <taxon>Amphibia</taxon>
        <taxon>Batrachia</taxon>
        <taxon>Caudata</taxon>
        <taxon>Salamandroidea</taxon>
        <taxon>Salamandridae</taxon>
        <taxon>Pleurodelinae</taxon>
        <taxon>Pleurodeles</taxon>
    </lineage>
</organism>